<evidence type="ECO:0000256" key="1">
    <source>
        <dbReference type="SAM" id="MobiDB-lite"/>
    </source>
</evidence>
<keyword evidence="3" id="KW-1185">Reference proteome</keyword>
<reference evidence="3" key="1">
    <citation type="submission" date="2012-06" db="EMBL/GenBank/DDBJ databases">
        <title>The genome sequence of Coniosporium apollinis CBS 100218.</title>
        <authorList>
            <consortium name="The Broad Institute Genome Sequencing Platform"/>
            <person name="Cuomo C."/>
            <person name="Gorbushina A."/>
            <person name="Noack S."/>
            <person name="Walker B."/>
            <person name="Young S.K."/>
            <person name="Zeng Q."/>
            <person name="Gargeya S."/>
            <person name="Fitzgerald M."/>
            <person name="Haas B."/>
            <person name="Abouelleil A."/>
            <person name="Alvarado L."/>
            <person name="Arachchi H.M."/>
            <person name="Berlin A.M."/>
            <person name="Chapman S.B."/>
            <person name="Goldberg J."/>
            <person name="Griggs A."/>
            <person name="Gujja S."/>
            <person name="Hansen M."/>
            <person name="Howarth C."/>
            <person name="Imamovic A."/>
            <person name="Larimer J."/>
            <person name="McCowan C."/>
            <person name="Montmayeur A."/>
            <person name="Murphy C."/>
            <person name="Neiman D."/>
            <person name="Pearson M."/>
            <person name="Priest M."/>
            <person name="Roberts A."/>
            <person name="Saif S."/>
            <person name="Shea T."/>
            <person name="Sisk P."/>
            <person name="Sykes S."/>
            <person name="Wortman J."/>
            <person name="Nusbaum C."/>
            <person name="Birren B."/>
        </authorList>
    </citation>
    <scope>NUCLEOTIDE SEQUENCE [LARGE SCALE GENOMIC DNA]</scope>
    <source>
        <strain evidence="3">CBS 100218</strain>
    </source>
</reference>
<dbReference type="OrthoDB" id="3657150at2759"/>
<feature type="compositionally biased region" description="Polar residues" evidence="1">
    <location>
        <begin position="85"/>
        <end position="95"/>
    </location>
</feature>
<organism evidence="2 3">
    <name type="scientific">Coniosporium apollinis (strain CBS 100218)</name>
    <name type="common">Rock-inhabiting black yeast</name>
    <dbReference type="NCBI Taxonomy" id="1168221"/>
    <lineage>
        <taxon>Eukaryota</taxon>
        <taxon>Fungi</taxon>
        <taxon>Dikarya</taxon>
        <taxon>Ascomycota</taxon>
        <taxon>Pezizomycotina</taxon>
        <taxon>Dothideomycetes</taxon>
        <taxon>Dothideomycetes incertae sedis</taxon>
        <taxon>Coniosporium</taxon>
    </lineage>
</organism>
<dbReference type="EMBL" id="JH767634">
    <property type="protein sequence ID" value="EON69821.1"/>
    <property type="molecule type" value="Genomic_DNA"/>
</dbReference>
<dbReference type="RefSeq" id="XP_007785138.1">
    <property type="nucleotide sequence ID" value="XM_007786948.1"/>
</dbReference>
<gene>
    <name evidence="2" type="ORF">W97_09084</name>
</gene>
<dbReference type="GeneID" id="19906395"/>
<proteinExistence type="predicted"/>
<sequence>MPFDASHPAVQTACGHVFGKVCMISWLQTRSSKSGGVKRGNSCSMCRHVLFSTTEDGKIITEADGLPTEPQPQSSEPMMTPPSPRSWQMRISASTQPPPGSSGTGTSETPILTSRSFSPPSATSRSTRAWCCVVLRGARRAQYPDAEFLGTR</sequence>
<dbReference type="Gene3D" id="3.30.40.10">
    <property type="entry name" value="Zinc/RING finger domain, C3HC4 (zinc finger)"/>
    <property type="match status" value="1"/>
</dbReference>
<accession>R7Z7B5</accession>
<evidence type="ECO:0000313" key="3">
    <source>
        <dbReference type="Proteomes" id="UP000016924"/>
    </source>
</evidence>
<dbReference type="Proteomes" id="UP000016924">
    <property type="component" value="Unassembled WGS sequence"/>
</dbReference>
<dbReference type="InterPro" id="IPR013083">
    <property type="entry name" value="Znf_RING/FYVE/PHD"/>
</dbReference>
<name>R7Z7B5_CONA1</name>
<dbReference type="HOGENOM" id="CLU_1722271_0_0_1"/>
<protein>
    <recommendedName>
        <fullName evidence="4">RING-type domain-containing protein</fullName>
    </recommendedName>
</protein>
<feature type="compositionally biased region" description="Polar residues" evidence="1">
    <location>
        <begin position="104"/>
        <end position="126"/>
    </location>
</feature>
<dbReference type="SUPFAM" id="SSF57850">
    <property type="entry name" value="RING/U-box"/>
    <property type="match status" value="1"/>
</dbReference>
<dbReference type="AlphaFoldDB" id="R7Z7B5"/>
<evidence type="ECO:0000313" key="2">
    <source>
        <dbReference type="EMBL" id="EON69821.1"/>
    </source>
</evidence>
<feature type="region of interest" description="Disordered" evidence="1">
    <location>
        <begin position="57"/>
        <end position="126"/>
    </location>
</feature>
<evidence type="ECO:0008006" key="4">
    <source>
        <dbReference type="Google" id="ProtNLM"/>
    </source>
</evidence>